<reference evidence="1" key="1">
    <citation type="journal article" date="2024" name="Environ. Microbiol. Rep.">
        <title>Hiding in plain sight: The discovery of complete genomes of 11 hypothetical spindle-shaped viruses that putatively infect mesophilic ammonia-oxidizing archaea.</title>
        <authorList>
            <person name="Ni Y."/>
            <person name="Xu T."/>
            <person name="Yan S."/>
            <person name="Chen L."/>
            <person name="Wang Y."/>
        </authorList>
    </citation>
    <scope>NUCLEOTIDE SEQUENCE</scope>
    <source>
        <strain evidence="1">NYM1</strain>
    </source>
</reference>
<accession>A0AAT9J7L8</accession>
<organism evidence="1">
    <name type="scientific">Nitrosopumilaceae spindle-shaped virus</name>
    <dbReference type="NCBI Taxonomy" id="3065433"/>
    <lineage>
        <taxon>Viruses</taxon>
    </lineage>
</organism>
<reference evidence="1" key="2">
    <citation type="submission" date="2024-03" db="EMBL/GenBank/DDBJ databases">
        <authorList>
            <person name="Ni Y."/>
            <person name="Xu T."/>
            <person name="Yan S."/>
            <person name="Chen L."/>
            <person name="Wang Y."/>
        </authorList>
    </citation>
    <scope>NUCLEOTIDE SEQUENCE</scope>
    <source>
        <strain evidence="1">NYM1</strain>
    </source>
</reference>
<protein>
    <submittedName>
        <fullName evidence="1">ORF29</fullName>
    </submittedName>
</protein>
<sequence>MNSKLDFNKIAILTEELIISKADVDFDTCLEKREHVDSLEKQVIDLLR</sequence>
<evidence type="ECO:0000313" key="1">
    <source>
        <dbReference type="EMBL" id="DBA52236.1"/>
    </source>
</evidence>
<dbReference type="EMBL" id="BK067792">
    <property type="protein sequence ID" value="DBA52236.1"/>
    <property type="molecule type" value="Genomic_DNA"/>
</dbReference>
<proteinExistence type="predicted"/>
<name>A0AAT9J7L8_9VIRU</name>